<evidence type="ECO:0000256" key="7">
    <source>
        <dbReference type="ARBA" id="ARBA00022840"/>
    </source>
</evidence>
<dbReference type="NCBIfam" id="TIGR00154">
    <property type="entry name" value="ispE"/>
    <property type="match status" value="1"/>
</dbReference>
<organism evidence="12 13">
    <name type="scientific">Mitsuokella jalaludinii</name>
    <dbReference type="NCBI Taxonomy" id="187979"/>
    <lineage>
        <taxon>Bacteria</taxon>
        <taxon>Bacillati</taxon>
        <taxon>Bacillota</taxon>
        <taxon>Negativicutes</taxon>
        <taxon>Selenomonadales</taxon>
        <taxon>Selenomonadaceae</taxon>
        <taxon>Mitsuokella</taxon>
    </lineage>
</organism>
<dbReference type="InterPro" id="IPR004424">
    <property type="entry name" value="IspE"/>
</dbReference>
<keyword evidence="13" id="KW-1185">Reference proteome</keyword>
<keyword evidence="4 9" id="KW-0808">Transferase</keyword>
<dbReference type="InterPro" id="IPR014721">
    <property type="entry name" value="Ribsml_uS5_D2-typ_fold_subgr"/>
</dbReference>
<sequence>MITDDSIIVDGNAKINLTLDILGKRPDGYHEVAMVMQSIGLHDTVKLSKIPRGIELVLDVPGLEADEQNLAWRAAQLLLGGEETPGGVRIELTKRIPIAAGLAGGSADAAAVLRGVNALYHLGLTQEELCAYGAKLGSDIPFCIMGGTMMATGRGEVLEALSPVPPFWVVLAKPKISVSTAWAYRNYDEQGTEVHPDNAAIREKIAGHDREGIASLLCNVLECVTIKQYPVIAQYKAWMMEKGALASMMSGSGPTVFGLFSSEGEAQSAAAYLEERTDADIFVCQTADKNHDEN</sequence>
<keyword evidence="6 9" id="KW-0418">Kinase</keyword>
<dbReference type="HAMAP" id="MF_00061">
    <property type="entry name" value="IspE"/>
    <property type="match status" value="1"/>
</dbReference>
<feature type="active site" evidence="9">
    <location>
        <position position="14"/>
    </location>
</feature>
<evidence type="ECO:0000256" key="3">
    <source>
        <dbReference type="ARBA" id="ARBA00017473"/>
    </source>
</evidence>
<keyword evidence="5 9" id="KW-0547">Nucleotide-binding</keyword>
<dbReference type="AlphaFoldDB" id="A0A173WW21"/>
<dbReference type="RefSeq" id="WP_244881836.1">
    <property type="nucleotide sequence ID" value="NZ_CABIWZ010000001.1"/>
</dbReference>
<reference evidence="12 13" key="1">
    <citation type="submission" date="2015-09" db="EMBL/GenBank/DDBJ databases">
        <authorList>
            <consortium name="Pathogen Informatics"/>
        </authorList>
    </citation>
    <scope>NUCLEOTIDE SEQUENCE [LARGE SCALE GENOMIC DNA]</scope>
    <source>
        <strain evidence="12 13">2789STDY5608828</strain>
    </source>
</reference>
<evidence type="ECO:0000256" key="4">
    <source>
        <dbReference type="ARBA" id="ARBA00022679"/>
    </source>
</evidence>
<dbReference type="PANTHER" id="PTHR43527">
    <property type="entry name" value="4-DIPHOSPHOCYTIDYL-2-C-METHYL-D-ERYTHRITOL KINASE, CHLOROPLASTIC"/>
    <property type="match status" value="1"/>
</dbReference>
<dbReference type="GO" id="GO:0019288">
    <property type="term" value="P:isopentenyl diphosphate biosynthetic process, methylerythritol 4-phosphate pathway"/>
    <property type="evidence" value="ECO:0007669"/>
    <property type="project" value="UniProtKB-UniRule"/>
</dbReference>
<comment type="catalytic activity">
    <reaction evidence="9">
        <text>4-CDP-2-C-methyl-D-erythritol + ATP = 4-CDP-2-C-methyl-D-erythritol 2-phosphate + ADP + H(+)</text>
        <dbReference type="Rhea" id="RHEA:18437"/>
        <dbReference type="ChEBI" id="CHEBI:15378"/>
        <dbReference type="ChEBI" id="CHEBI:30616"/>
        <dbReference type="ChEBI" id="CHEBI:57823"/>
        <dbReference type="ChEBI" id="CHEBI:57919"/>
        <dbReference type="ChEBI" id="CHEBI:456216"/>
        <dbReference type="EC" id="2.7.1.148"/>
    </reaction>
</comment>
<dbReference type="InterPro" id="IPR036554">
    <property type="entry name" value="GHMP_kinase_C_sf"/>
</dbReference>
<feature type="domain" description="GHMP kinase C-terminal" evidence="11">
    <location>
        <begin position="203"/>
        <end position="275"/>
    </location>
</feature>
<dbReference type="Proteomes" id="UP000095546">
    <property type="component" value="Unassembled WGS sequence"/>
</dbReference>
<dbReference type="SUPFAM" id="SSF54211">
    <property type="entry name" value="Ribosomal protein S5 domain 2-like"/>
    <property type="match status" value="1"/>
</dbReference>
<comment type="similarity">
    <text evidence="1 9">Belongs to the GHMP kinase family. IspE subfamily.</text>
</comment>
<evidence type="ECO:0000313" key="12">
    <source>
        <dbReference type="EMBL" id="CUN43671.1"/>
    </source>
</evidence>
<dbReference type="Pfam" id="PF00288">
    <property type="entry name" value="GHMP_kinases_N"/>
    <property type="match status" value="1"/>
</dbReference>
<dbReference type="GO" id="GO:0050515">
    <property type="term" value="F:4-(cytidine 5'-diphospho)-2-C-methyl-D-erythritol kinase activity"/>
    <property type="evidence" value="ECO:0007669"/>
    <property type="project" value="UniProtKB-UniRule"/>
</dbReference>
<dbReference type="EC" id="2.7.1.148" evidence="2 9"/>
<evidence type="ECO:0000256" key="5">
    <source>
        <dbReference type="ARBA" id="ARBA00022741"/>
    </source>
</evidence>
<dbReference type="STRING" id="187979.ERS852385_00434"/>
<evidence type="ECO:0000259" key="10">
    <source>
        <dbReference type="Pfam" id="PF00288"/>
    </source>
</evidence>
<evidence type="ECO:0000256" key="2">
    <source>
        <dbReference type="ARBA" id="ARBA00012052"/>
    </source>
</evidence>
<feature type="domain" description="GHMP kinase N-terminal" evidence="10">
    <location>
        <begin position="69"/>
        <end position="147"/>
    </location>
</feature>
<protein>
    <recommendedName>
        <fullName evidence="3 9">4-diphosphocytidyl-2-C-methyl-D-erythritol kinase</fullName>
        <shortName evidence="9">CMK</shortName>
        <ecNumber evidence="2 9">2.7.1.148</ecNumber>
    </recommendedName>
    <alternativeName>
        <fullName evidence="8 9">4-(cytidine-5'-diphospho)-2-C-methyl-D-erythritol kinase</fullName>
    </alternativeName>
</protein>
<dbReference type="eggNOG" id="COG1947">
    <property type="taxonomic scope" value="Bacteria"/>
</dbReference>
<dbReference type="GO" id="GO:0005524">
    <property type="term" value="F:ATP binding"/>
    <property type="evidence" value="ECO:0007669"/>
    <property type="project" value="UniProtKB-UniRule"/>
</dbReference>
<dbReference type="InterPro" id="IPR020568">
    <property type="entry name" value="Ribosomal_Su5_D2-typ_SF"/>
</dbReference>
<dbReference type="EMBL" id="CYYU01000001">
    <property type="protein sequence ID" value="CUN43671.1"/>
    <property type="molecule type" value="Genomic_DNA"/>
</dbReference>
<dbReference type="UniPathway" id="UPA00056">
    <property type="reaction ID" value="UER00094"/>
</dbReference>
<comment type="function">
    <text evidence="9">Catalyzes the phosphorylation of the position 2 hydroxy group of 4-diphosphocytidyl-2C-methyl-D-erythritol.</text>
</comment>
<evidence type="ECO:0000256" key="8">
    <source>
        <dbReference type="ARBA" id="ARBA00032554"/>
    </source>
</evidence>
<dbReference type="Gene3D" id="3.30.70.890">
    <property type="entry name" value="GHMP kinase, C-terminal domain"/>
    <property type="match status" value="1"/>
</dbReference>
<dbReference type="SUPFAM" id="SSF55060">
    <property type="entry name" value="GHMP Kinase, C-terminal domain"/>
    <property type="match status" value="1"/>
</dbReference>
<keyword evidence="7 9" id="KW-0067">ATP-binding</keyword>
<evidence type="ECO:0000313" key="13">
    <source>
        <dbReference type="Proteomes" id="UP000095546"/>
    </source>
</evidence>
<dbReference type="GO" id="GO:0016114">
    <property type="term" value="P:terpenoid biosynthetic process"/>
    <property type="evidence" value="ECO:0007669"/>
    <property type="project" value="UniProtKB-UniRule"/>
</dbReference>
<gene>
    <name evidence="9 12" type="primary">ispE</name>
    <name evidence="12" type="ORF">ERS852385_00434</name>
</gene>
<feature type="active site" evidence="9">
    <location>
        <position position="139"/>
    </location>
</feature>
<accession>A0A173WW21</accession>
<keyword evidence="9" id="KW-0414">Isoprene biosynthesis</keyword>
<evidence type="ECO:0000259" key="11">
    <source>
        <dbReference type="Pfam" id="PF08544"/>
    </source>
</evidence>
<dbReference type="InterPro" id="IPR013750">
    <property type="entry name" value="GHMP_kinase_C_dom"/>
</dbReference>
<feature type="binding site" evidence="9">
    <location>
        <begin position="97"/>
        <end position="107"/>
    </location>
    <ligand>
        <name>ATP</name>
        <dbReference type="ChEBI" id="CHEBI:30616"/>
    </ligand>
</feature>
<dbReference type="PANTHER" id="PTHR43527:SF2">
    <property type="entry name" value="4-DIPHOSPHOCYTIDYL-2-C-METHYL-D-ERYTHRITOL KINASE, CHLOROPLASTIC"/>
    <property type="match status" value="1"/>
</dbReference>
<dbReference type="PIRSF" id="PIRSF010376">
    <property type="entry name" value="IspE"/>
    <property type="match status" value="1"/>
</dbReference>
<name>A0A173WW21_9FIRM</name>
<evidence type="ECO:0000256" key="6">
    <source>
        <dbReference type="ARBA" id="ARBA00022777"/>
    </source>
</evidence>
<evidence type="ECO:0000256" key="9">
    <source>
        <dbReference type="HAMAP-Rule" id="MF_00061"/>
    </source>
</evidence>
<dbReference type="Gene3D" id="3.30.230.10">
    <property type="match status" value="1"/>
</dbReference>
<evidence type="ECO:0000256" key="1">
    <source>
        <dbReference type="ARBA" id="ARBA00009684"/>
    </source>
</evidence>
<proteinExistence type="inferred from homology"/>
<dbReference type="Pfam" id="PF08544">
    <property type="entry name" value="GHMP_kinases_C"/>
    <property type="match status" value="1"/>
</dbReference>
<comment type="pathway">
    <text evidence="9">Isoprenoid biosynthesis; isopentenyl diphosphate biosynthesis via DXP pathway; isopentenyl diphosphate from 1-deoxy-D-xylulose 5-phosphate: step 3/6.</text>
</comment>
<dbReference type="InterPro" id="IPR006204">
    <property type="entry name" value="GHMP_kinase_N_dom"/>
</dbReference>